<dbReference type="SUPFAM" id="SSF55729">
    <property type="entry name" value="Acyl-CoA N-acyltransferases (Nat)"/>
    <property type="match status" value="1"/>
</dbReference>
<organism evidence="2 3">
    <name type="scientific">Acanthamoeba castellanii (strain ATCC 30010 / Neff)</name>
    <dbReference type="NCBI Taxonomy" id="1257118"/>
    <lineage>
        <taxon>Eukaryota</taxon>
        <taxon>Amoebozoa</taxon>
        <taxon>Discosea</taxon>
        <taxon>Longamoebia</taxon>
        <taxon>Centramoebida</taxon>
        <taxon>Acanthamoebidae</taxon>
        <taxon>Acanthamoeba</taxon>
    </lineage>
</organism>
<protein>
    <submittedName>
        <fullName evidence="2">Acetyltransferase</fullName>
    </submittedName>
</protein>
<feature type="domain" description="N-acetyltransferase" evidence="1">
    <location>
        <begin position="16"/>
        <end position="106"/>
    </location>
</feature>
<dbReference type="Proteomes" id="UP000011083">
    <property type="component" value="Unassembled WGS sequence"/>
</dbReference>
<evidence type="ECO:0000259" key="1">
    <source>
        <dbReference type="PROSITE" id="PS51729"/>
    </source>
</evidence>
<sequence length="113" mass="12710">MSSSSSSSAKKQHQVVHLPKEHKFAITFEDGDQALLEYEEREGGKVWDFVHTFTPPAKRGQGLAAQVVNGAMEHVKREGKVKVVASCWYVRDDFLPRHPEYADCLLADHSAKM</sequence>
<keyword evidence="3" id="KW-1185">Reference proteome</keyword>
<dbReference type="GeneID" id="14911311"/>
<dbReference type="OrthoDB" id="74247at2759"/>
<dbReference type="Gene3D" id="3.40.630.30">
    <property type="match status" value="1"/>
</dbReference>
<dbReference type="GO" id="GO:0016740">
    <property type="term" value="F:transferase activity"/>
    <property type="evidence" value="ECO:0007669"/>
    <property type="project" value="UniProtKB-KW"/>
</dbReference>
<gene>
    <name evidence="2" type="ORF">ACA1_144930</name>
</gene>
<dbReference type="OMA" id="SMDWIAS"/>
<evidence type="ECO:0000313" key="3">
    <source>
        <dbReference type="Proteomes" id="UP000011083"/>
    </source>
</evidence>
<dbReference type="VEuPathDB" id="AmoebaDB:ACA1_144930"/>
<dbReference type="PANTHER" id="PTHR31435:SF9">
    <property type="entry name" value="PROTEIN NATD1"/>
    <property type="match status" value="1"/>
</dbReference>
<keyword evidence="2" id="KW-0808">Transferase</keyword>
<dbReference type="EMBL" id="KB008171">
    <property type="protein sequence ID" value="ELR10892.1"/>
    <property type="molecule type" value="Genomic_DNA"/>
</dbReference>
<dbReference type="InterPro" id="IPR031165">
    <property type="entry name" value="GNAT_YJDJ"/>
</dbReference>
<dbReference type="PANTHER" id="PTHR31435">
    <property type="entry name" value="PROTEIN NATD1"/>
    <property type="match status" value="1"/>
</dbReference>
<dbReference type="KEGG" id="acan:ACA1_144930"/>
<dbReference type="InterPro" id="IPR016181">
    <property type="entry name" value="Acyl_CoA_acyltransferase"/>
</dbReference>
<name>L8GCT6_ACACF</name>
<dbReference type="InterPro" id="IPR045057">
    <property type="entry name" value="Gcn5-rel_NAT"/>
</dbReference>
<reference evidence="2 3" key="1">
    <citation type="journal article" date="2013" name="Genome Biol.">
        <title>Genome of Acanthamoeba castellanii highlights extensive lateral gene transfer and early evolution of tyrosine kinase signaling.</title>
        <authorList>
            <person name="Clarke M."/>
            <person name="Lohan A.J."/>
            <person name="Liu B."/>
            <person name="Lagkouvardos I."/>
            <person name="Roy S."/>
            <person name="Zafar N."/>
            <person name="Bertelli C."/>
            <person name="Schilde C."/>
            <person name="Kianianmomeni A."/>
            <person name="Burglin T.R."/>
            <person name="Frech C."/>
            <person name="Turcotte B."/>
            <person name="Kopec K.O."/>
            <person name="Synnott J.M."/>
            <person name="Choo C."/>
            <person name="Paponov I."/>
            <person name="Finkler A."/>
            <person name="Soon Heng Tan C."/>
            <person name="Hutchins A.P."/>
            <person name="Weinmeier T."/>
            <person name="Rattei T."/>
            <person name="Chu J.S."/>
            <person name="Gimenez G."/>
            <person name="Irimia M."/>
            <person name="Rigden D.J."/>
            <person name="Fitzpatrick D.A."/>
            <person name="Lorenzo-Morales J."/>
            <person name="Bateman A."/>
            <person name="Chiu C.H."/>
            <person name="Tang P."/>
            <person name="Hegemann P."/>
            <person name="Fromm H."/>
            <person name="Raoult D."/>
            <person name="Greub G."/>
            <person name="Miranda-Saavedra D."/>
            <person name="Chen N."/>
            <person name="Nash P."/>
            <person name="Ginger M.L."/>
            <person name="Horn M."/>
            <person name="Schaap P."/>
            <person name="Caler L."/>
            <person name="Loftus B."/>
        </authorList>
    </citation>
    <scope>NUCLEOTIDE SEQUENCE [LARGE SCALE GENOMIC DNA]</scope>
    <source>
        <strain evidence="2 3">Neff</strain>
    </source>
</reference>
<dbReference type="PROSITE" id="PS51729">
    <property type="entry name" value="GNAT_YJDJ"/>
    <property type="match status" value="1"/>
</dbReference>
<dbReference type="Pfam" id="PF14542">
    <property type="entry name" value="Acetyltransf_CG"/>
    <property type="match status" value="1"/>
</dbReference>
<evidence type="ECO:0000313" key="2">
    <source>
        <dbReference type="EMBL" id="ELR10892.1"/>
    </source>
</evidence>
<accession>L8GCT6</accession>
<dbReference type="AlphaFoldDB" id="L8GCT6"/>
<proteinExistence type="predicted"/>
<dbReference type="RefSeq" id="XP_004332905.1">
    <property type="nucleotide sequence ID" value="XM_004332857.1"/>
</dbReference>